<keyword evidence="3" id="KW-1185">Reference proteome</keyword>
<evidence type="ECO:0000313" key="2">
    <source>
        <dbReference type="EMBL" id="SCF48301.1"/>
    </source>
</evidence>
<keyword evidence="1" id="KW-1133">Transmembrane helix</keyword>
<dbReference type="EMBL" id="FMCU01000026">
    <property type="protein sequence ID" value="SCF48301.1"/>
    <property type="molecule type" value="Genomic_DNA"/>
</dbReference>
<gene>
    <name evidence="2" type="ORF">GA0070216_12627</name>
</gene>
<feature type="transmembrane region" description="Helical" evidence="1">
    <location>
        <begin position="6"/>
        <end position="26"/>
    </location>
</feature>
<feature type="transmembrane region" description="Helical" evidence="1">
    <location>
        <begin position="153"/>
        <end position="174"/>
    </location>
</feature>
<organism evidence="2 3">
    <name type="scientific">Micromonospora matsumotoense</name>
    <dbReference type="NCBI Taxonomy" id="121616"/>
    <lineage>
        <taxon>Bacteria</taxon>
        <taxon>Bacillati</taxon>
        <taxon>Actinomycetota</taxon>
        <taxon>Actinomycetes</taxon>
        <taxon>Micromonosporales</taxon>
        <taxon>Micromonosporaceae</taxon>
        <taxon>Micromonospora</taxon>
    </lineage>
</organism>
<accession>A0A1C5AT98</accession>
<reference evidence="3" key="1">
    <citation type="submission" date="2016-06" db="EMBL/GenBank/DDBJ databases">
        <authorList>
            <person name="Varghese N."/>
            <person name="Submissions Spin"/>
        </authorList>
    </citation>
    <scope>NUCLEOTIDE SEQUENCE [LARGE SCALE GENOMIC DNA]</scope>
    <source>
        <strain evidence="3">DSM 44100</strain>
    </source>
</reference>
<keyword evidence="1" id="KW-0812">Transmembrane</keyword>
<keyword evidence="1" id="KW-0472">Membrane</keyword>
<dbReference type="RefSeq" id="WP_245722841.1">
    <property type="nucleotide sequence ID" value="NZ_FMCU01000026.1"/>
</dbReference>
<evidence type="ECO:0000256" key="1">
    <source>
        <dbReference type="SAM" id="Phobius"/>
    </source>
</evidence>
<protein>
    <submittedName>
        <fullName evidence="2">Uncharacterized protein</fullName>
    </submittedName>
</protein>
<dbReference type="STRING" id="121616.GA0070216_12627"/>
<feature type="transmembrane region" description="Helical" evidence="1">
    <location>
        <begin position="38"/>
        <end position="59"/>
    </location>
</feature>
<dbReference type="AlphaFoldDB" id="A0A1C5AT98"/>
<evidence type="ECO:0000313" key="3">
    <source>
        <dbReference type="Proteomes" id="UP000198797"/>
    </source>
</evidence>
<feature type="transmembrane region" description="Helical" evidence="1">
    <location>
        <begin position="123"/>
        <end position="147"/>
    </location>
</feature>
<dbReference type="Proteomes" id="UP000198797">
    <property type="component" value="Unassembled WGS sequence"/>
</dbReference>
<proteinExistence type="predicted"/>
<feature type="transmembrane region" description="Helical" evidence="1">
    <location>
        <begin position="71"/>
        <end position="90"/>
    </location>
</feature>
<sequence>MDGHLIVLLPIAAVWLAAGVVADGLPRLDRARALRRRTGWLLVLSVVGVGLTLAVLAVGLTSAGDTPVDRAAGQLPLVAVPALAVAVCTVRRVRRLRAGAGAFAAAPETPAPYGLRAAAGHPLVGLPAQVTALATVPGLLSAAGLGLSAGNGVTGVALTVGGLAVLAIGVRHGLRHNRLAERTLPGTGPALVGLPASPAAASSLHV</sequence>
<name>A0A1C5AT98_9ACTN</name>